<comment type="caution">
    <text evidence="10">The sequence shown here is derived from an EMBL/GenBank/DDBJ whole genome shotgun (WGS) entry which is preliminary data.</text>
</comment>
<evidence type="ECO:0000313" key="10">
    <source>
        <dbReference type="EMBL" id="KAF6152798.1"/>
    </source>
</evidence>
<keyword evidence="11" id="KW-1185">Reference proteome</keyword>
<dbReference type="InterPro" id="IPR004813">
    <property type="entry name" value="OPT"/>
</dbReference>
<evidence type="ECO:0000256" key="1">
    <source>
        <dbReference type="ARBA" id="ARBA00004141"/>
    </source>
</evidence>
<comment type="similarity">
    <text evidence="2">Belongs to the oligopeptide OPT transporter (TC 2.A.67.1) family.</text>
</comment>
<keyword evidence="5" id="KW-0571">Peptide transport</keyword>
<evidence type="ECO:0000256" key="2">
    <source>
        <dbReference type="ARBA" id="ARBA00005484"/>
    </source>
</evidence>
<gene>
    <name evidence="10" type="ORF">GIB67_004627</name>
</gene>
<dbReference type="OrthoDB" id="1706330at2759"/>
<evidence type="ECO:0000256" key="8">
    <source>
        <dbReference type="ARBA" id="ARBA00023136"/>
    </source>
</evidence>
<evidence type="ECO:0000256" key="6">
    <source>
        <dbReference type="ARBA" id="ARBA00022927"/>
    </source>
</evidence>
<organism evidence="10 11">
    <name type="scientific">Kingdonia uniflora</name>
    <dbReference type="NCBI Taxonomy" id="39325"/>
    <lineage>
        <taxon>Eukaryota</taxon>
        <taxon>Viridiplantae</taxon>
        <taxon>Streptophyta</taxon>
        <taxon>Embryophyta</taxon>
        <taxon>Tracheophyta</taxon>
        <taxon>Spermatophyta</taxon>
        <taxon>Magnoliopsida</taxon>
        <taxon>Ranunculales</taxon>
        <taxon>Circaeasteraceae</taxon>
        <taxon>Kingdonia</taxon>
    </lineage>
</organism>
<keyword evidence="6" id="KW-0653">Protein transport</keyword>
<keyword evidence="3" id="KW-0813">Transport</keyword>
<dbReference type="InterPro" id="IPR004648">
    <property type="entry name" value="Oligpept_transpt"/>
</dbReference>
<evidence type="ECO:0000256" key="5">
    <source>
        <dbReference type="ARBA" id="ARBA00022856"/>
    </source>
</evidence>
<reference evidence="10 11" key="1">
    <citation type="journal article" date="2020" name="IScience">
        <title>Genome Sequencing of the Endangered Kingdonia uniflora (Circaeasteraceae, Ranunculales) Reveals Potential Mechanisms of Evolutionary Specialization.</title>
        <authorList>
            <person name="Sun Y."/>
            <person name="Deng T."/>
            <person name="Zhang A."/>
            <person name="Moore M.J."/>
            <person name="Landis J.B."/>
            <person name="Lin N."/>
            <person name="Zhang H."/>
            <person name="Zhang X."/>
            <person name="Huang J."/>
            <person name="Zhang X."/>
            <person name="Sun H."/>
            <person name="Wang H."/>
        </authorList>
    </citation>
    <scope>NUCLEOTIDE SEQUENCE [LARGE SCALE GENOMIC DNA]</scope>
    <source>
        <strain evidence="10">TB1705</strain>
        <tissue evidence="10">Leaf</tissue>
    </source>
</reference>
<dbReference type="Pfam" id="PF03169">
    <property type="entry name" value="OPT"/>
    <property type="match status" value="1"/>
</dbReference>
<keyword evidence="9" id="KW-0732">Signal</keyword>
<evidence type="ECO:0000256" key="4">
    <source>
        <dbReference type="ARBA" id="ARBA00022692"/>
    </source>
</evidence>
<keyword evidence="8" id="KW-0472">Membrane</keyword>
<protein>
    <submittedName>
        <fullName evidence="10">Uncharacterized protein</fullName>
    </submittedName>
</protein>
<evidence type="ECO:0000256" key="7">
    <source>
        <dbReference type="ARBA" id="ARBA00022989"/>
    </source>
</evidence>
<evidence type="ECO:0000256" key="9">
    <source>
        <dbReference type="SAM" id="SignalP"/>
    </source>
</evidence>
<dbReference type="AlphaFoldDB" id="A0A7J7MDH4"/>
<dbReference type="PANTHER" id="PTHR22601">
    <property type="entry name" value="ISP4 LIKE PROTEIN"/>
    <property type="match status" value="1"/>
</dbReference>
<dbReference type="GO" id="GO:0016020">
    <property type="term" value="C:membrane"/>
    <property type="evidence" value="ECO:0007669"/>
    <property type="project" value="UniProtKB-SubCell"/>
</dbReference>
<name>A0A7J7MDH4_9MAGN</name>
<keyword evidence="4" id="KW-0812">Transmembrane</keyword>
<dbReference type="GO" id="GO:0035673">
    <property type="term" value="F:oligopeptide transmembrane transporter activity"/>
    <property type="evidence" value="ECO:0007669"/>
    <property type="project" value="InterPro"/>
</dbReference>
<sequence length="109" mass="12044">MQLPWWGMLFAFFIAWVVTLPIGVAQATTNQLQPGYGIIAQFKIGYTLSGKPIVNLFFKISGKISTVHALSFLSNLKLGHYMKIPPRCMFTAQHVGTMIAGTVNLSVAW</sequence>
<dbReference type="Proteomes" id="UP000541444">
    <property type="component" value="Unassembled WGS sequence"/>
</dbReference>
<comment type="subcellular location">
    <subcellularLocation>
        <location evidence="1">Membrane</location>
        <topology evidence="1">Multi-pass membrane protein</topology>
    </subcellularLocation>
</comment>
<evidence type="ECO:0000313" key="11">
    <source>
        <dbReference type="Proteomes" id="UP000541444"/>
    </source>
</evidence>
<proteinExistence type="inferred from homology"/>
<keyword evidence="7" id="KW-1133">Transmembrane helix</keyword>
<evidence type="ECO:0000256" key="3">
    <source>
        <dbReference type="ARBA" id="ARBA00022448"/>
    </source>
</evidence>
<accession>A0A7J7MDH4</accession>
<feature type="signal peptide" evidence="9">
    <location>
        <begin position="1"/>
        <end position="27"/>
    </location>
</feature>
<dbReference type="GO" id="GO:0015031">
    <property type="term" value="P:protein transport"/>
    <property type="evidence" value="ECO:0007669"/>
    <property type="project" value="UniProtKB-KW"/>
</dbReference>
<feature type="chain" id="PRO_5029914131" evidence="9">
    <location>
        <begin position="28"/>
        <end position="109"/>
    </location>
</feature>
<dbReference type="EMBL" id="JACGCM010001609">
    <property type="protein sequence ID" value="KAF6152798.1"/>
    <property type="molecule type" value="Genomic_DNA"/>
</dbReference>